<evidence type="ECO:0000256" key="4">
    <source>
        <dbReference type="ARBA" id="ARBA00022692"/>
    </source>
</evidence>
<protein>
    <submittedName>
        <fullName evidence="10">Inner-membrane translocator</fullName>
    </submittedName>
</protein>
<gene>
    <name evidence="10" type="ordered locus">Tmar_0520</name>
</gene>
<dbReference type="KEGG" id="tmr:Tmar_0520"/>
<evidence type="ECO:0000256" key="5">
    <source>
        <dbReference type="ARBA" id="ARBA00022970"/>
    </source>
</evidence>
<dbReference type="GO" id="GO:0006865">
    <property type="term" value="P:amino acid transport"/>
    <property type="evidence" value="ECO:0007669"/>
    <property type="project" value="UniProtKB-KW"/>
</dbReference>
<dbReference type="EMBL" id="CP002344">
    <property type="protein sequence ID" value="ADU50641.1"/>
    <property type="molecule type" value="Genomic_DNA"/>
</dbReference>
<dbReference type="Pfam" id="PF02653">
    <property type="entry name" value="BPD_transp_2"/>
    <property type="match status" value="1"/>
</dbReference>
<dbReference type="PANTHER" id="PTHR11795">
    <property type="entry name" value="BRANCHED-CHAIN AMINO ACID TRANSPORT SYSTEM PERMEASE PROTEIN LIVH"/>
    <property type="match status" value="1"/>
</dbReference>
<evidence type="ECO:0000256" key="1">
    <source>
        <dbReference type="ARBA" id="ARBA00004651"/>
    </source>
</evidence>
<evidence type="ECO:0000256" key="7">
    <source>
        <dbReference type="ARBA" id="ARBA00023136"/>
    </source>
</evidence>
<evidence type="ECO:0000313" key="10">
    <source>
        <dbReference type="EMBL" id="ADU50641.1"/>
    </source>
</evidence>
<evidence type="ECO:0000256" key="2">
    <source>
        <dbReference type="ARBA" id="ARBA00022448"/>
    </source>
</evidence>
<dbReference type="CDD" id="cd06582">
    <property type="entry name" value="TM_PBP1_LivH_like"/>
    <property type="match status" value="1"/>
</dbReference>
<evidence type="ECO:0000256" key="6">
    <source>
        <dbReference type="ARBA" id="ARBA00022989"/>
    </source>
</evidence>
<feature type="transmembrane region" description="Helical" evidence="9">
    <location>
        <begin position="229"/>
        <end position="254"/>
    </location>
</feature>
<evidence type="ECO:0000256" key="3">
    <source>
        <dbReference type="ARBA" id="ARBA00022475"/>
    </source>
</evidence>
<dbReference type="InterPro" id="IPR052157">
    <property type="entry name" value="BCAA_transport_permease"/>
</dbReference>
<dbReference type="PANTHER" id="PTHR11795:SF445">
    <property type="entry name" value="AMINO ACID ABC TRANSPORTER PERMEASE PROTEIN"/>
    <property type="match status" value="1"/>
</dbReference>
<reference evidence="11" key="2">
    <citation type="journal article" date="2010" name="Stand. Genomic Sci.">
        <title>Complete genome sequence of Thermaerobacter marianensis type strain (7p75aT).</title>
        <authorList>
            <person name="Han C."/>
            <person name="Gu W."/>
            <person name="Zhang X."/>
            <person name="Lapidus A."/>
            <person name="Nolan M."/>
            <person name="Copeland A."/>
            <person name="Lucas S."/>
            <person name="Glavina Del Rio T."/>
            <person name="Tice H."/>
            <person name="Cheng J."/>
            <person name="Tapia R."/>
            <person name="Goodwin L."/>
            <person name="Pitluck S."/>
            <person name="Pagani I."/>
            <person name="Ivanova N."/>
            <person name="Mavromatis K."/>
            <person name="Mikhailova N."/>
            <person name="Pati A."/>
            <person name="Chen A."/>
            <person name="Palaniappan K."/>
            <person name="Land M."/>
            <person name="Hauser L."/>
            <person name="Chang Y."/>
            <person name="Jeffries C."/>
            <person name="Schneider S."/>
            <person name="Rohde M."/>
            <person name="Goker M."/>
            <person name="Pukall R."/>
            <person name="Woyke T."/>
            <person name="Bristow J."/>
            <person name="Eisen J."/>
            <person name="Markowitz V."/>
            <person name="Hugenholtz P."/>
            <person name="Kyrpides N."/>
            <person name="Klenk H."/>
            <person name="Detter J."/>
        </authorList>
    </citation>
    <scope>NUCLEOTIDE SEQUENCE [LARGE SCALE GENOMIC DNA]</scope>
    <source>
        <strain evidence="11">ATCC 700841 / DSM 12885 / JCM 10246 / 7p75a</strain>
    </source>
</reference>
<reference evidence="10 11" key="1">
    <citation type="journal article" date="2010" name="Stand. Genomic Sci.">
        <title>Complete genome sequence of Thermaerobacter marianensis type strain (7p75a).</title>
        <authorList>
            <person name="Han C."/>
            <person name="Gu W."/>
            <person name="Zhang X."/>
            <person name="Lapidus A."/>
            <person name="Nolan M."/>
            <person name="Copeland A."/>
            <person name="Lucas S."/>
            <person name="Del Rio T.G."/>
            <person name="Tice H."/>
            <person name="Cheng J.F."/>
            <person name="Tapia R."/>
            <person name="Goodwin L."/>
            <person name="Pitluck S."/>
            <person name="Pagani I."/>
            <person name="Ivanova N."/>
            <person name="Mavromatis K."/>
            <person name="Mikhailova N."/>
            <person name="Pati A."/>
            <person name="Chen A."/>
            <person name="Palaniappan K."/>
            <person name="Land M."/>
            <person name="Hauser L."/>
            <person name="Chang Y.J."/>
            <person name="Jeffries C.D."/>
            <person name="Schneider S."/>
            <person name="Rohde M."/>
            <person name="Goker M."/>
            <person name="Pukall R."/>
            <person name="Woyke T."/>
            <person name="Bristow J."/>
            <person name="Eisen J.A."/>
            <person name="Markowitz V."/>
            <person name="Hugenholtz P."/>
            <person name="Kyrpides N.C."/>
            <person name="Klenk H.P."/>
            <person name="Detter J.C."/>
        </authorList>
    </citation>
    <scope>NUCLEOTIDE SEQUENCE [LARGE SCALE GENOMIC DNA]</scope>
    <source>
        <strain evidence="11">ATCC 700841 / DSM 12885 / JCM 10246 / 7p75a</strain>
    </source>
</reference>
<evidence type="ECO:0000256" key="9">
    <source>
        <dbReference type="SAM" id="Phobius"/>
    </source>
</evidence>
<name>E6SH10_THEM7</name>
<keyword evidence="3" id="KW-1003">Cell membrane</keyword>
<evidence type="ECO:0000256" key="8">
    <source>
        <dbReference type="ARBA" id="ARBA00037998"/>
    </source>
</evidence>
<dbReference type="GO" id="GO:0022857">
    <property type="term" value="F:transmembrane transporter activity"/>
    <property type="evidence" value="ECO:0007669"/>
    <property type="project" value="InterPro"/>
</dbReference>
<feature type="transmembrane region" description="Helical" evidence="9">
    <location>
        <begin position="7"/>
        <end position="30"/>
    </location>
</feature>
<dbReference type="Proteomes" id="UP000008915">
    <property type="component" value="Chromosome"/>
</dbReference>
<feature type="transmembrane region" description="Helical" evidence="9">
    <location>
        <begin position="65"/>
        <end position="85"/>
    </location>
</feature>
<dbReference type="HOGENOM" id="CLU_039929_2_0_9"/>
<feature type="transmembrane region" description="Helical" evidence="9">
    <location>
        <begin position="266"/>
        <end position="290"/>
    </location>
</feature>
<dbReference type="AlphaFoldDB" id="E6SH10"/>
<keyword evidence="11" id="KW-1185">Reference proteome</keyword>
<evidence type="ECO:0000313" key="11">
    <source>
        <dbReference type="Proteomes" id="UP000008915"/>
    </source>
</evidence>
<sequence>MGWVDVLNLLVASLLLAGIYTTMSFGMTVIYGVMKIINLAHAGFMMLGAYFVFELFNRLGVHPILGALLAFPVFFLVGMAVHWLLVRWLPVSDQPTLPSLLLLFGLWLVLQNVGYAVWGNHDRSIYTAMTLATVRVGPLTLSVVQLVVFAVAVVSLVLLQLMLTRTWFGRAVRALTQNPFAGRLVGIDTARTARLSFGLGIAFAGLAGALLASLYSFDPDFGRPFLLRSFVIIVLGGLESFAGVALGALILALVETFSVQFVPAGYQMAISFSLLVVALLVLPGGVASLVERRGRPS</sequence>
<keyword evidence="7 9" id="KW-0472">Membrane</keyword>
<comment type="similarity">
    <text evidence="8">Belongs to the binding-protein-dependent transport system permease family. LivHM subfamily.</text>
</comment>
<keyword evidence="2" id="KW-0813">Transport</keyword>
<dbReference type="GO" id="GO:0005886">
    <property type="term" value="C:plasma membrane"/>
    <property type="evidence" value="ECO:0007669"/>
    <property type="project" value="UniProtKB-SubCell"/>
</dbReference>
<keyword evidence="6 9" id="KW-1133">Transmembrane helix</keyword>
<dbReference type="STRING" id="644966.Tmar_0520"/>
<feature type="transmembrane region" description="Helical" evidence="9">
    <location>
        <begin position="97"/>
        <end position="118"/>
    </location>
</feature>
<proteinExistence type="inferred from homology"/>
<keyword evidence="5" id="KW-0029">Amino-acid transport</keyword>
<organism evidence="10 11">
    <name type="scientific">Thermaerobacter marianensis (strain ATCC 700841 / DSM 12885 / JCM 10246 / 7p75a)</name>
    <dbReference type="NCBI Taxonomy" id="644966"/>
    <lineage>
        <taxon>Bacteria</taxon>
        <taxon>Bacillati</taxon>
        <taxon>Bacillota</taxon>
        <taxon>Clostridia</taxon>
        <taxon>Eubacteriales</taxon>
        <taxon>Clostridiales Family XVII. Incertae Sedis</taxon>
        <taxon>Thermaerobacter</taxon>
    </lineage>
</organism>
<accession>E6SH10</accession>
<keyword evidence="4 9" id="KW-0812">Transmembrane</keyword>
<comment type="subcellular location">
    <subcellularLocation>
        <location evidence="1">Cell membrane</location>
        <topology evidence="1">Multi-pass membrane protein</topology>
    </subcellularLocation>
</comment>
<feature type="transmembrane region" description="Helical" evidence="9">
    <location>
        <begin position="195"/>
        <end position="217"/>
    </location>
</feature>
<feature type="transmembrane region" description="Helical" evidence="9">
    <location>
        <begin position="36"/>
        <end position="53"/>
    </location>
</feature>
<dbReference type="InterPro" id="IPR001851">
    <property type="entry name" value="ABC_transp_permease"/>
</dbReference>
<dbReference type="eggNOG" id="COG0559">
    <property type="taxonomic scope" value="Bacteria"/>
</dbReference>
<feature type="transmembrane region" description="Helical" evidence="9">
    <location>
        <begin position="139"/>
        <end position="163"/>
    </location>
</feature>